<sequence length="106" mass="11824">MDRRIVIQLMTCMDAHLESIESSDNGQGYVLVIGATNRPNAIDPALRRRWRLDYEIELDVPNENARLEILSVLARTKRLEGGCVDLLKIAMSTPGFVAADLEALVD</sequence>
<dbReference type="SUPFAM" id="SSF52540">
    <property type="entry name" value="P-loop containing nucleoside triphosphate hydrolases"/>
    <property type="match status" value="1"/>
</dbReference>
<dbReference type="OrthoDB" id="27435at2759"/>
<name>A0A2P5CG71_PARAD</name>
<dbReference type="EMBL" id="JXTB01000134">
    <property type="protein sequence ID" value="PON60042.1"/>
    <property type="molecule type" value="Genomic_DNA"/>
</dbReference>
<dbReference type="AlphaFoldDB" id="A0A2P5CG71"/>
<dbReference type="GO" id="GO:0016887">
    <property type="term" value="F:ATP hydrolysis activity"/>
    <property type="evidence" value="ECO:0007669"/>
    <property type="project" value="InterPro"/>
</dbReference>
<evidence type="ECO:0000259" key="2">
    <source>
        <dbReference type="Pfam" id="PF00004"/>
    </source>
</evidence>
<gene>
    <name evidence="3" type="ORF">PanWU01x14_155560</name>
</gene>
<keyword evidence="1" id="KW-0067">ATP-binding</keyword>
<feature type="domain" description="ATPase AAA-type core" evidence="2">
    <location>
        <begin position="2"/>
        <end position="59"/>
    </location>
</feature>
<organism evidence="3 4">
    <name type="scientific">Parasponia andersonii</name>
    <name type="common">Sponia andersonii</name>
    <dbReference type="NCBI Taxonomy" id="3476"/>
    <lineage>
        <taxon>Eukaryota</taxon>
        <taxon>Viridiplantae</taxon>
        <taxon>Streptophyta</taxon>
        <taxon>Embryophyta</taxon>
        <taxon>Tracheophyta</taxon>
        <taxon>Spermatophyta</taxon>
        <taxon>Magnoliopsida</taxon>
        <taxon>eudicotyledons</taxon>
        <taxon>Gunneridae</taxon>
        <taxon>Pentapetalae</taxon>
        <taxon>rosids</taxon>
        <taxon>fabids</taxon>
        <taxon>Rosales</taxon>
        <taxon>Cannabaceae</taxon>
        <taxon>Parasponia</taxon>
    </lineage>
</organism>
<dbReference type="InterPro" id="IPR003959">
    <property type="entry name" value="ATPase_AAA_core"/>
</dbReference>
<dbReference type="PANTHER" id="PTHR48470:SF1">
    <property type="entry name" value="CELL DIVISION CONTROL PROTEIN 48 C ISOFORM 1"/>
    <property type="match status" value="1"/>
</dbReference>
<reference evidence="4" key="1">
    <citation type="submission" date="2016-06" db="EMBL/GenBank/DDBJ databases">
        <title>Parallel loss of symbiosis genes in relatives of nitrogen-fixing non-legume Parasponia.</title>
        <authorList>
            <person name="Van Velzen R."/>
            <person name="Holmer R."/>
            <person name="Bu F."/>
            <person name="Rutten L."/>
            <person name="Van Zeijl A."/>
            <person name="Liu W."/>
            <person name="Santuari L."/>
            <person name="Cao Q."/>
            <person name="Sharma T."/>
            <person name="Shen D."/>
            <person name="Roswanjaya Y."/>
            <person name="Wardhani T."/>
            <person name="Kalhor M.S."/>
            <person name="Jansen J."/>
            <person name="Van den Hoogen J."/>
            <person name="Gungor B."/>
            <person name="Hartog M."/>
            <person name="Hontelez J."/>
            <person name="Verver J."/>
            <person name="Yang W.-C."/>
            <person name="Schijlen E."/>
            <person name="Repin R."/>
            <person name="Schilthuizen M."/>
            <person name="Schranz E."/>
            <person name="Heidstra R."/>
            <person name="Miyata K."/>
            <person name="Fedorova E."/>
            <person name="Kohlen W."/>
            <person name="Bisseling T."/>
            <person name="Smit S."/>
            <person name="Geurts R."/>
        </authorList>
    </citation>
    <scope>NUCLEOTIDE SEQUENCE [LARGE SCALE GENOMIC DNA]</scope>
    <source>
        <strain evidence="4">cv. WU1-14</strain>
    </source>
</reference>
<dbReference type="Gene3D" id="1.10.8.60">
    <property type="match status" value="1"/>
</dbReference>
<dbReference type="InterPro" id="IPR027417">
    <property type="entry name" value="P-loop_NTPase"/>
</dbReference>
<accession>A0A2P5CG71</accession>
<keyword evidence="1" id="KW-0547">Nucleotide-binding</keyword>
<dbReference type="PANTHER" id="PTHR48470">
    <property type="entry name" value="CELL DIVISION CONTROL PROTEIN 48 C ISOFORM 1"/>
    <property type="match status" value="1"/>
</dbReference>
<dbReference type="InterPro" id="IPR055278">
    <property type="entry name" value="CDC48c"/>
</dbReference>
<evidence type="ECO:0000256" key="1">
    <source>
        <dbReference type="RuleBase" id="RU003651"/>
    </source>
</evidence>
<keyword evidence="4" id="KW-1185">Reference proteome</keyword>
<dbReference type="GO" id="GO:0005524">
    <property type="term" value="F:ATP binding"/>
    <property type="evidence" value="ECO:0007669"/>
    <property type="project" value="UniProtKB-KW"/>
</dbReference>
<dbReference type="STRING" id="3476.A0A2P5CG71"/>
<comment type="caution">
    <text evidence="3">The sequence shown here is derived from an EMBL/GenBank/DDBJ whole genome shotgun (WGS) entry which is preliminary data.</text>
</comment>
<dbReference type="InterPro" id="IPR003960">
    <property type="entry name" value="ATPase_AAA_CS"/>
</dbReference>
<protein>
    <submittedName>
        <fullName evidence="3">Spastin</fullName>
    </submittedName>
</protein>
<evidence type="ECO:0000313" key="4">
    <source>
        <dbReference type="Proteomes" id="UP000237105"/>
    </source>
</evidence>
<proteinExistence type="inferred from homology"/>
<comment type="similarity">
    <text evidence="1">Belongs to the AAA ATPase family.</text>
</comment>
<dbReference type="PROSITE" id="PS00674">
    <property type="entry name" value="AAA"/>
    <property type="match status" value="1"/>
</dbReference>
<dbReference type="Proteomes" id="UP000237105">
    <property type="component" value="Unassembled WGS sequence"/>
</dbReference>
<dbReference type="Gene3D" id="3.40.50.300">
    <property type="entry name" value="P-loop containing nucleotide triphosphate hydrolases"/>
    <property type="match status" value="1"/>
</dbReference>
<evidence type="ECO:0000313" key="3">
    <source>
        <dbReference type="EMBL" id="PON60042.1"/>
    </source>
</evidence>
<dbReference type="Pfam" id="PF00004">
    <property type="entry name" value="AAA"/>
    <property type="match status" value="1"/>
</dbReference>